<name>A0AAN8T2X8_SOLBU</name>
<evidence type="ECO:0000313" key="2">
    <source>
        <dbReference type="EMBL" id="KAK6777586.1"/>
    </source>
</evidence>
<sequence>MTIRWNFTYLMLESAILYQQAYIQYKSIDTSYKHGLSEEEWKRVEMIAQFFKPFYNITTLFSRSQYPTINLYLHNVWKIQKLLEGKKGSIDPVMNEMATSMLKKFKKYWKSYSMILSPAIVLDPRYKLKFVKFTFSKIDREIVEAKVKVVEDHLQLLFKEYYVSSTTISLSGETSNEMRDELEAFDTFDNHLGVL</sequence>
<organism evidence="2 3">
    <name type="scientific">Solanum bulbocastanum</name>
    <name type="common">Wild potato</name>
    <dbReference type="NCBI Taxonomy" id="147425"/>
    <lineage>
        <taxon>Eukaryota</taxon>
        <taxon>Viridiplantae</taxon>
        <taxon>Streptophyta</taxon>
        <taxon>Embryophyta</taxon>
        <taxon>Tracheophyta</taxon>
        <taxon>Spermatophyta</taxon>
        <taxon>Magnoliopsida</taxon>
        <taxon>eudicotyledons</taxon>
        <taxon>Gunneridae</taxon>
        <taxon>Pentapetalae</taxon>
        <taxon>asterids</taxon>
        <taxon>lamiids</taxon>
        <taxon>Solanales</taxon>
        <taxon>Solanaceae</taxon>
        <taxon>Solanoideae</taxon>
        <taxon>Solaneae</taxon>
        <taxon>Solanum</taxon>
    </lineage>
</organism>
<dbReference type="PANTHER" id="PTHR23272:SF194">
    <property type="entry name" value="ZINC FINGER BED DOMAIN-CONTAINING PROTEIN DAYSLEEPER-LIKE"/>
    <property type="match status" value="1"/>
</dbReference>
<dbReference type="EMBL" id="JBANQN010000010">
    <property type="protein sequence ID" value="KAK6777586.1"/>
    <property type="molecule type" value="Genomic_DNA"/>
</dbReference>
<dbReference type="InterPro" id="IPR012337">
    <property type="entry name" value="RNaseH-like_sf"/>
</dbReference>
<proteinExistence type="predicted"/>
<dbReference type="SUPFAM" id="SSF53098">
    <property type="entry name" value="Ribonuclease H-like"/>
    <property type="match status" value="1"/>
</dbReference>
<comment type="caution">
    <text evidence="2">The sequence shown here is derived from an EMBL/GenBank/DDBJ whole genome shotgun (WGS) entry which is preliminary data.</text>
</comment>
<reference evidence="2 3" key="1">
    <citation type="submission" date="2024-02" db="EMBL/GenBank/DDBJ databases">
        <title>de novo genome assembly of Solanum bulbocastanum strain 11H21.</title>
        <authorList>
            <person name="Hosaka A.J."/>
        </authorList>
    </citation>
    <scope>NUCLEOTIDE SEQUENCE [LARGE SCALE GENOMIC DNA]</scope>
    <source>
        <tissue evidence="2">Young leaves</tissue>
    </source>
</reference>
<dbReference type="GO" id="GO:0003677">
    <property type="term" value="F:DNA binding"/>
    <property type="evidence" value="ECO:0007669"/>
    <property type="project" value="InterPro"/>
</dbReference>
<gene>
    <name evidence="2" type="ORF">RDI58_024304</name>
</gene>
<protein>
    <recommendedName>
        <fullName evidence="1">hAT-like transposase RNase-H fold domain-containing protein</fullName>
    </recommendedName>
</protein>
<dbReference type="PANTHER" id="PTHR23272">
    <property type="entry name" value="BED FINGER-RELATED"/>
    <property type="match status" value="1"/>
</dbReference>
<feature type="domain" description="hAT-like transposase RNase-H fold" evidence="1">
    <location>
        <begin position="62"/>
        <end position="161"/>
    </location>
</feature>
<dbReference type="Proteomes" id="UP001371456">
    <property type="component" value="Unassembled WGS sequence"/>
</dbReference>
<keyword evidence="3" id="KW-1185">Reference proteome</keyword>
<dbReference type="Pfam" id="PF14372">
    <property type="entry name" value="hAT-like_RNase-H"/>
    <property type="match status" value="1"/>
</dbReference>
<evidence type="ECO:0000313" key="3">
    <source>
        <dbReference type="Proteomes" id="UP001371456"/>
    </source>
</evidence>
<dbReference type="AlphaFoldDB" id="A0AAN8T2X8"/>
<evidence type="ECO:0000259" key="1">
    <source>
        <dbReference type="Pfam" id="PF14372"/>
    </source>
</evidence>
<dbReference type="InterPro" id="IPR025525">
    <property type="entry name" value="hAT-like_transposase_RNase-H"/>
</dbReference>
<accession>A0AAN8T2X8</accession>